<accession>A0A5B0QG84</accession>
<protein>
    <submittedName>
        <fullName evidence="2">Uncharacterized protein</fullName>
    </submittedName>
</protein>
<evidence type="ECO:0000313" key="3">
    <source>
        <dbReference type="Proteomes" id="UP000325313"/>
    </source>
</evidence>
<feature type="region of interest" description="Disordered" evidence="1">
    <location>
        <begin position="1"/>
        <end position="32"/>
    </location>
</feature>
<dbReference type="AlphaFoldDB" id="A0A5B0QG84"/>
<comment type="caution">
    <text evidence="2">The sequence shown here is derived from an EMBL/GenBank/DDBJ whole genome shotgun (WGS) entry which is preliminary data.</text>
</comment>
<reference evidence="2 3" key="1">
    <citation type="submission" date="2019-05" db="EMBL/GenBank/DDBJ databases">
        <title>Emergence of the Ug99 lineage of the wheat stem rust pathogen through somatic hybridization.</title>
        <authorList>
            <person name="Li F."/>
            <person name="Upadhyaya N.M."/>
            <person name="Sperschneider J."/>
            <person name="Matny O."/>
            <person name="Nguyen-Phuc H."/>
            <person name="Mago R."/>
            <person name="Raley C."/>
            <person name="Miller M.E."/>
            <person name="Silverstein K.A.T."/>
            <person name="Henningsen E."/>
            <person name="Hirsch C.D."/>
            <person name="Visser B."/>
            <person name="Pretorius Z.A."/>
            <person name="Steffenson B.J."/>
            <person name="Schwessinger B."/>
            <person name="Dodds P.N."/>
            <person name="Figueroa M."/>
        </authorList>
    </citation>
    <scope>NUCLEOTIDE SEQUENCE [LARGE SCALE GENOMIC DNA]</scope>
    <source>
        <strain evidence="2 3">Ug99</strain>
    </source>
</reference>
<sequence>MRKNHGYHKSGNGGNLHIPCPRHAAQRSRKSSWSWTLPTVHFNFSGDGRSDLVDEGKDLYRLRRNLDSGDGNWSIKHKRDHYTICIASTGILPRLSQ</sequence>
<gene>
    <name evidence="2" type="ORF">PGTUg99_004377</name>
</gene>
<organism evidence="2 3">
    <name type="scientific">Puccinia graminis f. sp. tritici</name>
    <dbReference type="NCBI Taxonomy" id="56615"/>
    <lineage>
        <taxon>Eukaryota</taxon>
        <taxon>Fungi</taxon>
        <taxon>Dikarya</taxon>
        <taxon>Basidiomycota</taxon>
        <taxon>Pucciniomycotina</taxon>
        <taxon>Pucciniomycetes</taxon>
        <taxon>Pucciniales</taxon>
        <taxon>Pucciniaceae</taxon>
        <taxon>Puccinia</taxon>
    </lineage>
</organism>
<evidence type="ECO:0000256" key="1">
    <source>
        <dbReference type="SAM" id="MobiDB-lite"/>
    </source>
</evidence>
<proteinExistence type="predicted"/>
<dbReference type="EMBL" id="VDEP01000281">
    <property type="protein sequence ID" value="KAA1112181.1"/>
    <property type="molecule type" value="Genomic_DNA"/>
</dbReference>
<evidence type="ECO:0000313" key="2">
    <source>
        <dbReference type="EMBL" id="KAA1112181.1"/>
    </source>
</evidence>
<name>A0A5B0QG84_PUCGR</name>
<dbReference type="Proteomes" id="UP000325313">
    <property type="component" value="Unassembled WGS sequence"/>
</dbReference>